<dbReference type="SUPFAM" id="SSF53756">
    <property type="entry name" value="UDP-Glycosyltransferase/glycogen phosphorylase"/>
    <property type="match status" value="1"/>
</dbReference>
<evidence type="ECO:0000256" key="3">
    <source>
        <dbReference type="PROSITE-ProRule" id="PRU00339"/>
    </source>
</evidence>
<comment type="caution">
    <text evidence="4">The sequence shown here is derived from an EMBL/GenBank/DDBJ whole genome shotgun (WGS) entry which is preliminary data.</text>
</comment>
<dbReference type="InterPro" id="IPR050498">
    <property type="entry name" value="Ycf3"/>
</dbReference>
<keyword evidence="1" id="KW-0677">Repeat</keyword>
<evidence type="ECO:0000313" key="5">
    <source>
        <dbReference type="Proteomes" id="UP001262754"/>
    </source>
</evidence>
<protein>
    <submittedName>
        <fullName evidence="4">Tetratricopeptide (TPR) repeat protein</fullName>
    </submittedName>
</protein>
<sequence>MMSSVRDTQISASALAIAQEAVAQAVNFGFKTTVGDAASVEALARLDRQTNEVRNQETARLLARSIHAMQNRDFAHGEKLALEALERDDKLGVAWHVLGIAREKIGDFAGSMRCYEVALKLLPDHGAVAGDLGRLAFRMDMPEIAAKFFMHYINARPGDLEGVNNLACALRDLNRCDEAIEVLRPAINDNPEQPLLWNTLGTVMCSLGDGKTAVTFFDEALRLAPDFGKAYHNRAYAKLDLGDVAGALADCDLAIAAVESAEDLATMQFGRATILLALGRVEEGWKAYEARFSTDLVEAPRFTIEAPRWRPGMDLAGKSLMICAEQGLGDEVMFANMMPDVIEALGPDGKLTLAVERRLVPLFRRSFPQADVFPHKTVSYEGRVYRGAPEIEDWSGVDLWTPMGDLLETFRPSLAAFPDRPNFLEADPDRVAHWRRTLEDAPKGPKVGLLWKSLKLNGERARQFSPFMLWRPVLETPGITFVNLQYGDCDEEIALAKAEFGVDIWRPPGIDLKQDLDDVAALCCAMDLIVGFSNATTNLGGACGAPIWMLTGAASWTRLGAEIWPWYPQTRCFITPDFNDWTPTMQEVGAALHERFPAG</sequence>
<dbReference type="EMBL" id="JAVDRL010000001">
    <property type="protein sequence ID" value="MDR6529372.1"/>
    <property type="molecule type" value="Genomic_DNA"/>
</dbReference>
<evidence type="ECO:0000256" key="2">
    <source>
        <dbReference type="ARBA" id="ARBA00022803"/>
    </source>
</evidence>
<dbReference type="SUPFAM" id="SSF48452">
    <property type="entry name" value="TPR-like"/>
    <property type="match status" value="1"/>
</dbReference>
<feature type="repeat" description="TPR" evidence="3">
    <location>
        <begin position="92"/>
        <end position="125"/>
    </location>
</feature>
<dbReference type="InterPro" id="IPR011990">
    <property type="entry name" value="TPR-like_helical_dom_sf"/>
</dbReference>
<name>A0ABU1MTM0_9CAUL</name>
<dbReference type="PANTHER" id="PTHR44858:SF1">
    <property type="entry name" value="UDP-N-ACETYLGLUCOSAMINE--PEPTIDE N-ACETYLGLUCOSAMINYLTRANSFERASE SPINDLY-RELATED"/>
    <property type="match status" value="1"/>
</dbReference>
<keyword evidence="2 3" id="KW-0802">TPR repeat</keyword>
<dbReference type="SMART" id="SM00028">
    <property type="entry name" value="TPR"/>
    <property type="match status" value="4"/>
</dbReference>
<feature type="repeat" description="TPR" evidence="3">
    <location>
        <begin position="194"/>
        <end position="227"/>
    </location>
</feature>
<evidence type="ECO:0000313" key="4">
    <source>
        <dbReference type="EMBL" id="MDR6529372.1"/>
    </source>
</evidence>
<reference evidence="4 5" key="1">
    <citation type="submission" date="2023-07" db="EMBL/GenBank/DDBJ databases">
        <title>Sorghum-associated microbial communities from plants grown in Nebraska, USA.</title>
        <authorList>
            <person name="Schachtman D."/>
        </authorList>
    </citation>
    <scope>NUCLEOTIDE SEQUENCE [LARGE SCALE GENOMIC DNA]</scope>
    <source>
        <strain evidence="4 5">DS2154</strain>
    </source>
</reference>
<dbReference type="Gene3D" id="1.25.40.10">
    <property type="entry name" value="Tetratricopeptide repeat domain"/>
    <property type="match status" value="1"/>
</dbReference>
<accession>A0ABU1MTM0</accession>
<dbReference type="Pfam" id="PF13432">
    <property type="entry name" value="TPR_16"/>
    <property type="match status" value="1"/>
</dbReference>
<keyword evidence="5" id="KW-1185">Reference proteome</keyword>
<dbReference type="Proteomes" id="UP001262754">
    <property type="component" value="Unassembled WGS sequence"/>
</dbReference>
<evidence type="ECO:0000256" key="1">
    <source>
        <dbReference type="ARBA" id="ARBA00022737"/>
    </source>
</evidence>
<gene>
    <name evidence="4" type="ORF">J2800_000087</name>
</gene>
<dbReference type="InterPro" id="IPR019734">
    <property type="entry name" value="TPR_rpt"/>
</dbReference>
<dbReference type="PROSITE" id="PS50005">
    <property type="entry name" value="TPR"/>
    <property type="match status" value="2"/>
</dbReference>
<proteinExistence type="predicted"/>
<dbReference type="PANTHER" id="PTHR44858">
    <property type="entry name" value="TETRATRICOPEPTIDE REPEAT PROTEIN 6"/>
    <property type="match status" value="1"/>
</dbReference>
<organism evidence="4 5">
    <name type="scientific">Caulobacter rhizosphaerae</name>
    <dbReference type="NCBI Taxonomy" id="2010972"/>
    <lineage>
        <taxon>Bacteria</taxon>
        <taxon>Pseudomonadati</taxon>
        <taxon>Pseudomonadota</taxon>
        <taxon>Alphaproteobacteria</taxon>
        <taxon>Caulobacterales</taxon>
        <taxon>Caulobacteraceae</taxon>
        <taxon>Caulobacter</taxon>
    </lineage>
</organism>